<evidence type="ECO:0000259" key="1">
    <source>
        <dbReference type="Pfam" id="PF00174"/>
    </source>
</evidence>
<dbReference type="InterPro" id="IPR036374">
    <property type="entry name" value="OxRdtase_Mopterin-bd_sf"/>
</dbReference>
<accession>A0ABZ2UPA7</accession>
<dbReference type="Pfam" id="PF00174">
    <property type="entry name" value="Oxidored_molyb"/>
    <property type="match status" value="2"/>
</dbReference>
<dbReference type="Proteomes" id="UP001483337">
    <property type="component" value="Chromosome"/>
</dbReference>
<organism evidence="2 3">
    <name type="scientific">Okeanomitos corallinicola TIOX110</name>
    <dbReference type="NCBI Taxonomy" id="3133117"/>
    <lineage>
        <taxon>Bacteria</taxon>
        <taxon>Bacillati</taxon>
        <taxon>Cyanobacteriota</taxon>
        <taxon>Cyanophyceae</taxon>
        <taxon>Nostocales</taxon>
        <taxon>Aphanizomenonaceae</taxon>
        <taxon>Okeanomitos</taxon>
    </lineage>
</organism>
<evidence type="ECO:0000313" key="3">
    <source>
        <dbReference type="Proteomes" id="UP001483337"/>
    </source>
</evidence>
<keyword evidence="3" id="KW-1185">Reference proteome</keyword>
<gene>
    <name evidence="2" type="ORF">WJM97_17775</name>
</gene>
<feature type="domain" description="Oxidoreductase molybdopterin-binding" evidence="1">
    <location>
        <begin position="228"/>
        <end position="330"/>
    </location>
</feature>
<dbReference type="InterPro" id="IPR000572">
    <property type="entry name" value="OxRdtase_Mopterin-bd_dom"/>
</dbReference>
<dbReference type="EMBL" id="CP150886">
    <property type="protein sequence ID" value="WZB87213.1"/>
    <property type="molecule type" value="Genomic_DNA"/>
</dbReference>
<protein>
    <submittedName>
        <fullName evidence="2">Molybdopterin-dependent oxidoreductase</fullName>
    </submittedName>
</protein>
<sequence length="338" mass="37810">MNTWKNLALVSLKIAIVCLVGCTNKPTDQQLEVWLKEASDRNAEILAKKAKNIQQSEWKLVIQGQTLTGKTETLNWSQLQDLATVNINTVDANNIVNPNKVFTFTGISVKSLIQEFAVNQEVKEVTFVCYDAYQVTIKIEDLLNYPIILAIAKDGQPIPRSEGGPIYLIFPYSQHPEIQKKYDDEMWAFYVTHVIFGTEKAKVSIGTSDLQLANLDQLPQVTIKEKVAYGVKWPSDQVELHGVRIQDVLSLAGITLKPKQSVFVSGKPEIYQKHSAEQSLPFDIIQKCNVILATRWGQEKQPIPASLGGPITLAVSNKCPAEVKEFKWVTFVQGLTVK</sequence>
<evidence type="ECO:0000313" key="2">
    <source>
        <dbReference type="EMBL" id="WZB87213.1"/>
    </source>
</evidence>
<dbReference type="SUPFAM" id="SSF56524">
    <property type="entry name" value="Oxidoreductase molybdopterin-binding domain"/>
    <property type="match status" value="1"/>
</dbReference>
<dbReference type="Gene3D" id="3.90.420.10">
    <property type="entry name" value="Oxidoreductase, molybdopterin-binding domain"/>
    <property type="match status" value="2"/>
</dbReference>
<feature type="domain" description="Oxidoreductase molybdopterin-binding" evidence="1">
    <location>
        <begin position="52"/>
        <end position="171"/>
    </location>
</feature>
<reference evidence="2 3" key="1">
    <citation type="submission" date="2024-04" db="EMBL/GenBank/DDBJ databases">
        <title>Okeanomitos corallinicola gen. &amp; sp. nov. (Nostocales, Cyanobacteria), a new toxic marine heterocyst-forming cyanobacterium from a coral reef.</title>
        <authorList>
            <person name="Li H."/>
            <person name="Li R."/>
            <person name="Kang J."/>
            <person name="Hii K.S."/>
            <person name="Mohamed H.F."/>
            <person name="Xu X."/>
            <person name="Luo Z."/>
        </authorList>
    </citation>
    <scope>NUCLEOTIDE SEQUENCE [LARGE SCALE GENOMIC DNA]</scope>
    <source>
        <strain evidence="2 3">TIOX110</strain>
    </source>
</reference>
<name>A0ABZ2UPA7_9CYAN</name>
<proteinExistence type="predicted"/>
<dbReference type="RefSeq" id="WP_353930127.1">
    <property type="nucleotide sequence ID" value="NZ_CP150886.1"/>
</dbReference>